<feature type="domain" description="CobW C-terminal" evidence="2">
    <location>
        <begin position="31"/>
        <end position="62"/>
    </location>
</feature>
<reference evidence="3" key="1">
    <citation type="submission" date="2022-05" db="EMBL/GenBank/DDBJ databases">
        <authorList>
            <person name="Yi M."/>
        </authorList>
    </citation>
    <scope>NUCLEOTIDE SEQUENCE</scope>
    <source>
        <strain evidence="3">DS2</strain>
    </source>
</reference>
<evidence type="ECO:0000256" key="1">
    <source>
        <dbReference type="SAM" id="MobiDB-lite"/>
    </source>
</evidence>
<comment type="caution">
    <text evidence="3">The sequence shown here is derived from an EMBL/GenBank/DDBJ whole genome shotgun (WGS) entry which is preliminary data.</text>
</comment>
<dbReference type="RefSeq" id="WP_252461121.1">
    <property type="nucleotide sequence ID" value="NZ_JAMHFX010000219.1"/>
</dbReference>
<accession>A0AAW5HLZ8</accession>
<dbReference type="Pfam" id="PF07683">
    <property type="entry name" value="CobW_C"/>
    <property type="match status" value="1"/>
</dbReference>
<dbReference type="AlphaFoldDB" id="A0AAW5HLZ8"/>
<organism evidence="3 4">
    <name type="scientific">Pseudomonas putida</name>
    <name type="common">Arthrobacter siderocapsulatus</name>
    <dbReference type="NCBI Taxonomy" id="303"/>
    <lineage>
        <taxon>Bacteria</taxon>
        <taxon>Pseudomonadati</taxon>
        <taxon>Pseudomonadota</taxon>
        <taxon>Gammaproteobacteria</taxon>
        <taxon>Pseudomonadales</taxon>
        <taxon>Pseudomonadaceae</taxon>
        <taxon>Pseudomonas</taxon>
    </lineage>
</organism>
<dbReference type="Proteomes" id="UP001202943">
    <property type="component" value="Unassembled WGS sequence"/>
</dbReference>
<reference evidence="3" key="2">
    <citation type="submission" date="2023-08" db="EMBL/GenBank/DDBJ databases">
        <title>Isolation, Identification, Denitrification Characteristics of A Highly Efficient Aerobic Denitrifying Bacterial Strain DS2.</title>
        <authorList>
            <person name="Wang H."/>
        </authorList>
    </citation>
    <scope>NUCLEOTIDE SEQUENCE</scope>
    <source>
        <strain evidence="3">DS2</strain>
    </source>
</reference>
<dbReference type="EMBL" id="JAMHFX010000219">
    <property type="protein sequence ID" value="MCO1623319.1"/>
    <property type="molecule type" value="Genomic_DNA"/>
</dbReference>
<evidence type="ECO:0000259" key="2">
    <source>
        <dbReference type="Pfam" id="PF07683"/>
    </source>
</evidence>
<evidence type="ECO:0000313" key="4">
    <source>
        <dbReference type="Proteomes" id="UP001202943"/>
    </source>
</evidence>
<evidence type="ECO:0000313" key="3">
    <source>
        <dbReference type="EMBL" id="MCO1623319.1"/>
    </source>
</evidence>
<proteinExistence type="predicted"/>
<gene>
    <name evidence="3" type="ORF">M8C81_22245</name>
</gene>
<protein>
    <submittedName>
        <fullName evidence="3">GTP-binding protein</fullName>
    </submittedName>
</protein>
<sequence length="65" mass="7317">MAAFAAPCTKTSCSATGNARHPHTQNGRYGIASFVYRARRPFLPDRFHALVESEWPGVVRSKNYY</sequence>
<dbReference type="InterPro" id="IPR011629">
    <property type="entry name" value="CobW-like_C"/>
</dbReference>
<feature type="region of interest" description="Disordered" evidence="1">
    <location>
        <begin position="1"/>
        <end position="24"/>
    </location>
</feature>
<name>A0AAW5HLZ8_PSEPU</name>